<reference evidence="5 6" key="1">
    <citation type="submission" date="2018-06" db="EMBL/GenBank/DDBJ databases">
        <title>Genomic Encyclopedia of Archaeal and Bacterial Type Strains, Phase II (KMG-II): from individual species to whole genera.</title>
        <authorList>
            <person name="Goeker M."/>
        </authorList>
    </citation>
    <scope>NUCLEOTIDE SEQUENCE [LARGE SCALE GENOMIC DNA]</scope>
    <source>
        <strain evidence="5 6">DSM 24525</strain>
    </source>
</reference>
<dbReference type="EMBL" id="QKYU01000005">
    <property type="protein sequence ID" value="PZW48379.1"/>
    <property type="molecule type" value="Genomic_DNA"/>
</dbReference>
<comment type="caution">
    <text evidence="5">The sequence shown here is derived from an EMBL/GenBank/DDBJ whole genome shotgun (WGS) entry which is preliminary data.</text>
</comment>
<sequence>MAQADAEATLREAARRHAAGDLAGAVQRYKAVLVARPGDANALNLLGVAARQQGDLAAALRYAEAAVRARPGNAVFLLNFGASLAEAGHLPRAVAALRAAVRADPANAMAWRNLGQAMAAGGDAAGALEPLARAIATDPRVPEAHLALAHARREAGDPLGAQAAAEAALALAGADAALARQARFLLAALGQGPAPDRAPADYVRGLFDQYAARFDADLQGRLGYGTPLLLAGALRACGVAADGSRQVLDLGCGTGLSGVELQPFAARMEGVDLSPRMLAAAAARGIYAALHEADLMAFLPARPGAWDLVAAADVLNYLGDLAPVLPLIAAALRPGGIAAFSLETGDVAPYALGPGMRYRHAPAHVAGLAEAAGFAVLAQDAAVLREEQGVPVAGTLFVLRR</sequence>
<evidence type="ECO:0000259" key="4">
    <source>
        <dbReference type="Pfam" id="PF13649"/>
    </source>
</evidence>
<keyword evidence="3" id="KW-0802">TPR repeat</keyword>
<evidence type="ECO:0000313" key="5">
    <source>
        <dbReference type="EMBL" id="PZW48379.1"/>
    </source>
</evidence>
<dbReference type="AlphaFoldDB" id="A0A2W7KK04"/>
<dbReference type="InterPro" id="IPR019734">
    <property type="entry name" value="TPR_rpt"/>
</dbReference>
<dbReference type="SUPFAM" id="SSF53335">
    <property type="entry name" value="S-adenosyl-L-methionine-dependent methyltransferases"/>
    <property type="match status" value="1"/>
</dbReference>
<evidence type="ECO:0000256" key="2">
    <source>
        <dbReference type="ARBA" id="ARBA00022679"/>
    </source>
</evidence>
<dbReference type="GO" id="GO:0008168">
    <property type="term" value="F:methyltransferase activity"/>
    <property type="evidence" value="ECO:0007669"/>
    <property type="project" value="UniProtKB-KW"/>
</dbReference>
<dbReference type="PANTHER" id="PTHR43861">
    <property type="entry name" value="TRANS-ACONITATE 2-METHYLTRANSFERASE-RELATED"/>
    <property type="match status" value="1"/>
</dbReference>
<proteinExistence type="predicted"/>
<dbReference type="GO" id="GO:0032259">
    <property type="term" value="P:methylation"/>
    <property type="evidence" value="ECO:0007669"/>
    <property type="project" value="UniProtKB-KW"/>
</dbReference>
<keyword evidence="2 5" id="KW-0808">Transferase</keyword>
<keyword evidence="6" id="KW-1185">Reference proteome</keyword>
<gene>
    <name evidence="5" type="ORF">C8P66_105128</name>
</gene>
<dbReference type="PROSITE" id="PS50005">
    <property type="entry name" value="TPR"/>
    <property type="match status" value="3"/>
</dbReference>
<accession>A0A2W7KK04</accession>
<dbReference type="InterPro" id="IPR029063">
    <property type="entry name" value="SAM-dependent_MTases_sf"/>
</dbReference>
<name>A0A2W7KK04_9PROT</name>
<evidence type="ECO:0000313" key="6">
    <source>
        <dbReference type="Proteomes" id="UP000249688"/>
    </source>
</evidence>
<dbReference type="OrthoDB" id="465636at2"/>
<dbReference type="SUPFAM" id="SSF48452">
    <property type="entry name" value="TPR-like"/>
    <property type="match status" value="1"/>
</dbReference>
<keyword evidence="1 5" id="KW-0489">Methyltransferase</keyword>
<dbReference type="Gene3D" id="3.40.50.150">
    <property type="entry name" value="Vaccinia Virus protein VP39"/>
    <property type="match status" value="1"/>
</dbReference>
<dbReference type="Proteomes" id="UP000249688">
    <property type="component" value="Unassembled WGS sequence"/>
</dbReference>
<dbReference type="RefSeq" id="WP_111397252.1">
    <property type="nucleotide sequence ID" value="NZ_QKYU01000005.1"/>
</dbReference>
<dbReference type="InterPro" id="IPR041698">
    <property type="entry name" value="Methyltransf_25"/>
</dbReference>
<evidence type="ECO:0000256" key="3">
    <source>
        <dbReference type="PROSITE-ProRule" id="PRU00339"/>
    </source>
</evidence>
<dbReference type="Pfam" id="PF13649">
    <property type="entry name" value="Methyltransf_25"/>
    <property type="match status" value="1"/>
</dbReference>
<protein>
    <submittedName>
        <fullName evidence="5">Putative TPR repeat methyltransferase</fullName>
    </submittedName>
</protein>
<feature type="domain" description="Methyltransferase" evidence="4">
    <location>
        <begin position="247"/>
        <end position="336"/>
    </location>
</feature>
<dbReference type="PANTHER" id="PTHR43861:SF1">
    <property type="entry name" value="TRANS-ACONITATE 2-METHYLTRANSFERASE"/>
    <property type="match status" value="1"/>
</dbReference>
<dbReference type="SMART" id="SM00028">
    <property type="entry name" value="TPR"/>
    <property type="match status" value="4"/>
</dbReference>
<organism evidence="5 6">
    <name type="scientific">Humitalea rosea</name>
    <dbReference type="NCBI Taxonomy" id="990373"/>
    <lineage>
        <taxon>Bacteria</taxon>
        <taxon>Pseudomonadati</taxon>
        <taxon>Pseudomonadota</taxon>
        <taxon>Alphaproteobacteria</taxon>
        <taxon>Acetobacterales</taxon>
        <taxon>Roseomonadaceae</taxon>
        <taxon>Humitalea</taxon>
    </lineage>
</organism>
<dbReference type="InterPro" id="IPR011990">
    <property type="entry name" value="TPR-like_helical_dom_sf"/>
</dbReference>
<dbReference type="CDD" id="cd02440">
    <property type="entry name" value="AdoMet_MTases"/>
    <property type="match status" value="1"/>
</dbReference>
<feature type="repeat" description="TPR" evidence="3">
    <location>
        <begin position="108"/>
        <end position="141"/>
    </location>
</feature>
<dbReference type="Pfam" id="PF13432">
    <property type="entry name" value="TPR_16"/>
    <property type="match status" value="2"/>
</dbReference>
<feature type="repeat" description="TPR" evidence="3">
    <location>
        <begin position="40"/>
        <end position="73"/>
    </location>
</feature>
<feature type="repeat" description="TPR" evidence="3">
    <location>
        <begin position="74"/>
        <end position="107"/>
    </location>
</feature>
<dbReference type="Gene3D" id="1.25.40.10">
    <property type="entry name" value="Tetratricopeptide repeat domain"/>
    <property type="match status" value="2"/>
</dbReference>
<evidence type="ECO:0000256" key="1">
    <source>
        <dbReference type="ARBA" id="ARBA00022603"/>
    </source>
</evidence>